<organism evidence="2 3">
    <name type="scientific">Plutella xylostella</name>
    <name type="common">Diamondback moth</name>
    <name type="synonym">Plutella maculipennis</name>
    <dbReference type="NCBI Taxonomy" id="51655"/>
    <lineage>
        <taxon>Eukaryota</taxon>
        <taxon>Metazoa</taxon>
        <taxon>Ecdysozoa</taxon>
        <taxon>Arthropoda</taxon>
        <taxon>Hexapoda</taxon>
        <taxon>Insecta</taxon>
        <taxon>Pterygota</taxon>
        <taxon>Neoptera</taxon>
        <taxon>Endopterygota</taxon>
        <taxon>Lepidoptera</taxon>
        <taxon>Glossata</taxon>
        <taxon>Ditrysia</taxon>
        <taxon>Yponomeutoidea</taxon>
        <taxon>Plutellidae</taxon>
        <taxon>Plutella</taxon>
    </lineage>
</organism>
<proteinExistence type="predicted"/>
<dbReference type="EMBL" id="JAHIBW010000019">
    <property type="protein sequence ID" value="KAG7301570.1"/>
    <property type="molecule type" value="Genomic_DNA"/>
</dbReference>
<dbReference type="InterPro" id="IPR039902">
    <property type="entry name" value="CCDC148/CCDC112"/>
</dbReference>
<dbReference type="Proteomes" id="UP000823941">
    <property type="component" value="Chromosome 19"/>
</dbReference>
<protein>
    <submittedName>
        <fullName evidence="2">Uncharacterized protein</fullName>
    </submittedName>
</protein>
<reference evidence="2 3" key="1">
    <citation type="submission" date="2021-06" db="EMBL/GenBank/DDBJ databases">
        <title>A haploid diamondback moth (Plutella xylostella L.) genome assembly resolves 31 chromosomes and identifies a diamide resistance mutation.</title>
        <authorList>
            <person name="Ward C.M."/>
            <person name="Perry K.D."/>
            <person name="Baker G."/>
            <person name="Powis K."/>
            <person name="Heckel D.G."/>
            <person name="Baxter S.W."/>
        </authorList>
    </citation>
    <scope>NUCLEOTIDE SEQUENCE [LARGE SCALE GENOMIC DNA]</scope>
    <source>
        <strain evidence="2 3">LV</strain>
        <tissue evidence="2">Single pupa</tissue>
    </source>
</reference>
<evidence type="ECO:0000256" key="1">
    <source>
        <dbReference type="ARBA" id="ARBA00023054"/>
    </source>
</evidence>
<evidence type="ECO:0000313" key="2">
    <source>
        <dbReference type="EMBL" id="KAG7301570.1"/>
    </source>
</evidence>
<name>A0ABQ7Q8K5_PLUXY</name>
<dbReference type="PANTHER" id="PTHR21549:SF0">
    <property type="entry name" value="COILED-COIL DOMAIN-CONTAINING PROTEIN 112"/>
    <property type="match status" value="1"/>
</dbReference>
<comment type="caution">
    <text evidence="2">The sequence shown here is derived from an EMBL/GenBank/DDBJ whole genome shotgun (WGS) entry which is preliminary data.</text>
</comment>
<sequence>MQSVTDTSAVSSRSDINSNSSAKLKRFKIQESMINKDLLKSYSDIIATDSDSGFTPTQSINSATRVNLLFHEMHESFIEISENTKSREVTDVENVKKHILLIEDKIKAVKTCIQTEMKKLKDMEGELTLQINNGKFTNLSKNTCNPKIKTYSDIVTSPVKAMINSPIRCQELKDFQDFLAIHGRHGGWIEYNDNIFKTIWQKYFEKFTEFDDIQNSIKFPTLLEEIAIKIPGVATHEIINHCQWFFKFLQLKSKQQLVLNRWKENKLIKKRIIKDNMEKVVDNACQEDSSKKNNCHKHDKNLKSNRIFLNTVSTVMEPTEQWNNRCFKNFEISAAASDTFNLDTINKLRVPQWRACLTKYDNI</sequence>
<keyword evidence="3" id="KW-1185">Reference proteome</keyword>
<dbReference type="PANTHER" id="PTHR21549">
    <property type="entry name" value="MUTATED IN BLADDER CANCER 1"/>
    <property type="match status" value="1"/>
</dbReference>
<accession>A0ABQ7Q8K5</accession>
<evidence type="ECO:0000313" key="3">
    <source>
        <dbReference type="Proteomes" id="UP000823941"/>
    </source>
</evidence>
<gene>
    <name evidence="2" type="ORF">JYU34_014538</name>
</gene>
<keyword evidence="1" id="KW-0175">Coiled coil</keyword>